<organism evidence="7 8">
    <name type="scientific">Mesorhabditis belari</name>
    <dbReference type="NCBI Taxonomy" id="2138241"/>
    <lineage>
        <taxon>Eukaryota</taxon>
        <taxon>Metazoa</taxon>
        <taxon>Ecdysozoa</taxon>
        <taxon>Nematoda</taxon>
        <taxon>Chromadorea</taxon>
        <taxon>Rhabditida</taxon>
        <taxon>Rhabditina</taxon>
        <taxon>Rhabditomorpha</taxon>
        <taxon>Rhabditoidea</taxon>
        <taxon>Rhabditidae</taxon>
        <taxon>Mesorhabditinae</taxon>
        <taxon>Mesorhabditis</taxon>
    </lineage>
</organism>
<name>A0AAF3J8F1_9BILA</name>
<dbReference type="AlphaFoldDB" id="A0AAF3J8F1"/>
<feature type="transmembrane region" description="Helical" evidence="5">
    <location>
        <begin position="181"/>
        <end position="203"/>
    </location>
</feature>
<dbReference type="SUPFAM" id="SSF81321">
    <property type="entry name" value="Family A G protein-coupled receptor-like"/>
    <property type="match status" value="1"/>
</dbReference>
<keyword evidence="4 5" id="KW-0472">Membrane</keyword>
<sequence length="237" mass="27036">MSFSAWPLVPRMTCVLNPAFLLWLFTGYSIPLAEIILTFDRLWALYFPLSYSRTSLKRVFITINVISLISLLLTIFDIAESWIEESGKTTMISQGCYLDAYTKITYYGSYFAKVLLYLICCIFYMPVLWKVRKIMSTSMNRKMRATVRGSLAIGLLIVALLGCIILPILFLTYLFPSSNGFLIYANLLMLKPWMNVIVALLLFKDLRTTIREILSSALKLPCREKSVVSVKSPSTIL</sequence>
<keyword evidence="2 5" id="KW-0812">Transmembrane</keyword>
<feature type="domain" description="G-protein coupled receptors family 1 profile" evidence="6">
    <location>
        <begin position="1"/>
        <end position="203"/>
    </location>
</feature>
<feature type="transmembrane region" description="Helical" evidence="5">
    <location>
        <begin position="59"/>
        <end position="79"/>
    </location>
</feature>
<feature type="transmembrane region" description="Helical" evidence="5">
    <location>
        <begin position="150"/>
        <end position="175"/>
    </location>
</feature>
<evidence type="ECO:0000256" key="5">
    <source>
        <dbReference type="SAM" id="Phobius"/>
    </source>
</evidence>
<protein>
    <recommendedName>
        <fullName evidence="6">G-protein coupled receptors family 1 profile domain-containing protein</fullName>
    </recommendedName>
</protein>
<feature type="transmembrane region" description="Helical" evidence="5">
    <location>
        <begin position="110"/>
        <end position="129"/>
    </location>
</feature>
<feature type="transmembrane region" description="Helical" evidence="5">
    <location>
        <begin position="20"/>
        <end position="39"/>
    </location>
</feature>
<dbReference type="WBParaSite" id="MBELARI_LOCUS2991">
    <property type="protein sequence ID" value="MBELARI_LOCUS2991"/>
    <property type="gene ID" value="MBELARI_LOCUS2991"/>
</dbReference>
<reference evidence="8" key="1">
    <citation type="submission" date="2024-02" db="UniProtKB">
        <authorList>
            <consortium name="WormBaseParasite"/>
        </authorList>
    </citation>
    <scope>IDENTIFICATION</scope>
</reference>
<dbReference type="Gene3D" id="1.20.1070.10">
    <property type="entry name" value="Rhodopsin 7-helix transmembrane proteins"/>
    <property type="match status" value="1"/>
</dbReference>
<evidence type="ECO:0000256" key="3">
    <source>
        <dbReference type="ARBA" id="ARBA00022989"/>
    </source>
</evidence>
<dbReference type="InterPro" id="IPR017452">
    <property type="entry name" value="GPCR_Rhodpsn_7TM"/>
</dbReference>
<evidence type="ECO:0000256" key="2">
    <source>
        <dbReference type="ARBA" id="ARBA00022692"/>
    </source>
</evidence>
<proteinExistence type="predicted"/>
<dbReference type="Proteomes" id="UP000887575">
    <property type="component" value="Unassembled WGS sequence"/>
</dbReference>
<evidence type="ECO:0000313" key="8">
    <source>
        <dbReference type="WBParaSite" id="MBELARI_LOCUS2991"/>
    </source>
</evidence>
<dbReference type="PROSITE" id="PS50262">
    <property type="entry name" value="G_PROTEIN_RECEP_F1_2"/>
    <property type="match status" value="1"/>
</dbReference>
<keyword evidence="7" id="KW-1185">Reference proteome</keyword>
<accession>A0AAF3J8F1</accession>
<evidence type="ECO:0000259" key="6">
    <source>
        <dbReference type="PROSITE" id="PS50262"/>
    </source>
</evidence>
<evidence type="ECO:0000256" key="4">
    <source>
        <dbReference type="ARBA" id="ARBA00023136"/>
    </source>
</evidence>
<dbReference type="GO" id="GO:0016020">
    <property type="term" value="C:membrane"/>
    <property type="evidence" value="ECO:0007669"/>
    <property type="project" value="UniProtKB-SubCell"/>
</dbReference>
<comment type="subcellular location">
    <subcellularLocation>
        <location evidence="1">Membrane</location>
    </subcellularLocation>
</comment>
<evidence type="ECO:0000313" key="7">
    <source>
        <dbReference type="Proteomes" id="UP000887575"/>
    </source>
</evidence>
<evidence type="ECO:0000256" key="1">
    <source>
        <dbReference type="ARBA" id="ARBA00004370"/>
    </source>
</evidence>
<keyword evidence="3 5" id="KW-1133">Transmembrane helix</keyword>